<reference evidence="1 2" key="1">
    <citation type="submission" date="2018-06" db="EMBL/GenBank/DDBJ databases">
        <title>Genomic Encyclopedia of Archaeal and Bacterial Type Strains, Phase II (KMG-II): from individual species to whole genera.</title>
        <authorList>
            <person name="Goeker M."/>
        </authorList>
    </citation>
    <scope>NUCLEOTIDE SEQUENCE [LARGE SCALE GENOMIC DNA]</scope>
    <source>
        <strain evidence="1 2">CFPB 3232</strain>
    </source>
</reference>
<comment type="caution">
    <text evidence="1">The sequence shown here is derived from an EMBL/GenBank/DDBJ whole genome shotgun (WGS) entry which is preliminary data.</text>
</comment>
<gene>
    <name evidence="1" type="ORF">AX018_10902</name>
</gene>
<organism evidence="1 2">
    <name type="scientific">Paracidovorax anthurii</name>
    <dbReference type="NCBI Taxonomy" id="78229"/>
    <lineage>
        <taxon>Bacteria</taxon>
        <taxon>Pseudomonadati</taxon>
        <taxon>Pseudomonadota</taxon>
        <taxon>Betaproteobacteria</taxon>
        <taxon>Burkholderiales</taxon>
        <taxon>Comamonadaceae</taxon>
        <taxon>Paracidovorax</taxon>
    </lineage>
</organism>
<dbReference type="OrthoDB" id="8819611at2"/>
<dbReference type="EMBL" id="QLTA01000090">
    <property type="protein sequence ID" value="RAR71615.1"/>
    <property type="molecule type" value="Genomic_DNA"/>
</dbReference>
<dbReference type="Proteomes" id="UP000248856">
    <property type="component" value="Unassembled WGS sequence"/>
</dbReference>
<keyword evidence="2" id="KW-1185">Reference proteome</keyword>
<proteinExistence type="predicted"/>
<evidence type="ECO:0000313" key="1">
    <source>
        <dbReference type="EMBL" id="RAR71615.1"/>
    </source>
</evidence>
<dbReference type="RefSeq" id="WP_111882636.1">
    <property type="nucleotide sequence ID" value="NZ_CBCSGC010000016.1"/>
</dbReference>
<accession>A0A328YFZ2</accession>
<dbReference type="AlphaFoldDB" id="A0A328YFZ2"/>
<sequence length="148" mass="15159">MGIAHALSNAAAQAAAPQDAAAAPRLLAGRIMETVAQDRYAVAFAGAPEPVAEASVGVLLPALVPGDEVLLALRPSGEAVITAVLAPSPAVPWSQRAIRLQSQDSVTLSCGEATLRLTAQGLARLVALTIEHDARDLVDIDAAEVRIN</sequence>
<evidence type="ECO:0000313" key="2">
    <source>
        <dbReference type="Proteomes" id="UP000248856"/>
    </source>
</evidence>
<name>A0A328YFZ2_9BURK</name>
<protein>
    <submittedName>
        <fullName evidence="1">Uncharacterized protein</fullName>
    </submittedName>
</protein>